<keyword evidence="3" id="KW-1185">Reference proteome</keyword>
<dbReference type="AlphaFoldDB" id="A0A9X1FM92"/>
<evidence type="ECO:0000256" key="1">
    <source>
        <dbReference type="SAM" id="SignalP"/>
    </source>
</evidence>
<organism evidence="2 3">
    <name type="scientific">Halomarinibacterium sedimenti</name>
    <dbReference type="NCBI Taxonomy" id="2857106"/>
    <lineage>
        <taxon>Bacteria</taxon>
        <taxon>Pseudomonadati</taxon>
        <taxon>Bacteroidota</taxon>
        <taxon>Flavobacteriia</taxon>
        <taxon>Flavobacteriales</taxon>
        <taxon>Flavobacteriaceae</taxon>
        <taxon>Halomarinibacterium</taxon>
    </lineage>
</organism>
<protein>
    <submittedName>
        <fullName evidence="2">Tetratricopeptide repeat protein</fullName>
    </submittedName>
</protein>
<accession>A0A9X1FM92</accession>
<gene>
    <name evidence="2" type="ORF">KXJ69_03870</name>
</gene>
<name>A0A9X1FM92_9FLAO</name>
<dbReference type="EMBL" id="JAHWDP010000001">
    <property type="protein sequence ID" value="MBW2937228.1"/>
    <property type="molecule type" value="Genomic_DNA"/>
</dbReference>
<feature type="signal peptide" evidence="1">
    <location>
        <begin position="1"/>
        <end position="18"/>
    </location>
</feature>
<evidence type="ECO:0000313" key="2">
    <source>
        <dbReference type="EMBL" id="MBW2937228.1"/>
    </source>
</evidence>
<reference evidence="2" key="1">
    <citation type="submission" date="2021-07" db="EMBL/GenBank/DDBJ databases">
        <title>Aureisphaera sp. CAU 1614 isolated from sea sediment.</title>
        <authorList>
            <person name="Kim W."/>
        </authorList>
    </citation>
    <scope>NUCLEOTIDE SEQUENCE</scope>
    <source>
        <strain evidence="2">CAU 1614</strain>
    </source>
</reference>
<feature type="chain" id="PRO_5040933352" evidence="1">
    <location>
        <begin position="19"/>
        <end position="857"/>
    </location>
</feature>
<dbReference type="InterPro" id="IPR019734">
    <property type="entry name" value="TPR_rpt"/>
</dbReference>
<keyword evidence="1" id="KW-0732">Signal</keyword>
<sequence>MKRLHKITIFLLAVLLFAACSRKKNTFLSRNYHAVTAEYNAIYNGDVALAEGKEELALTYRDNFWEILPVERIELKEEFTKPGEQTNPKFNRAEEKAAKAIQKHSIYIDGKEYNPQIDEAYMLLGKARYFDERFVPAQDAFNFILNRYATSNNVNEARMWKAKTNIRMGNEEGALEELAELIEKEGLEVEDLADASAIMAQAYINLDTLEAALPLIKTASEYVRDNELKGRYTYIKGQIYNRLGEKDSANMAFQEVIELNRKSPRTYMLNSYMEIARNFDYEKGDKVAFLELLQDLEKNRENRPFLDLIYNQFGEYYRNTKNVDTAIIYYNKSIKKYLENDPLQALNYSTLAEISFDRALYRTAGKYYDSTLAFLPENSRPWRRMKKKLDNLADVIKYEDIATRNDSILRLAGMSEFQQMAYFSEYTKNLQEQIRQDSIAKIKEEQQIANKEFYKKNTSKNSEANEGGAFYFYNSSTVAYGREEFRKIWGTRKLQDNWRMSNNNNAITQEENNVIESAIDGATQSELLNPQTYIATIPTDEKVIDSLTKDRNFAYYQLGLIYKEKFREYGLATNRLEKLLGFGPEERLVLPSKYNLYKIYDLLGNKAEADKWKNDILNNHSTSRYAEILRNPNTQLETDESSPEFKYKALYAEFEASNYDYVIATCDEFLIIYNGNDIVPKLEMLKATALGRRDGFEAYKKAVNFVALNYPLAQEGKDAQEIYTKVLPKIAVNSFIEDKDATTWKIVYTFNASDLENAKKLEKKLNDAIVEYHYENNMSISLDYYNPSTYFVIIHGLNTRLGGRGFAEVLKENKKYKIKQPFFEIASANYKIIQIHKNLDSYLNTDKITEENSNPQK</sequence>
<comment type="caution">
    <text evidence="2">The sequence shown here is derived from an EMBL/GenBank/DDBJ whole genome shotgun (WGS) entry which is preliminary data.</text>
</comment>
<proteinExistence type="predicted"/>
<dbReference type="Proteomes" id="UP001138686">
    <property type="component" value="Unassembled WGS sequence"/>
</dbReference>
<dbReference type="PROSITE" id="PS51257">
    <property type="entry name" value="PROKAR_LIPOPROTEIN"/>
    <property type="match status" value="1"/>
</dbReference>
<dbReference type="RefSeq" id="WP_219051468.1">
    <property type="nucleotide sequence ID" value="NZ_JAHWDP010000001.1"/>
</dbReference>
<dbReference type="SMART" id="SM00028">
    <property type="entry name" value="TPR"/>
    <property type="match status" value="3"/>
</dbReference>
<evidence type="ECO:0000313" key="3">
    <source>
        <dbReference type="Proteomes" id="UP001138686"/>
    </source>
</evidence>